<proteinExistence type="inferred from homology"/>
<dbReference type="PANTHER" id="PTHR11937">
    <property type="entry name" value="ACTIN"/>
    <property type="match status" value="1"/>
</dbReference>
<dbReference type="InterPro" id="IPR004000">
    <property type="entry name" value="Actin"/>
</dbReference>
<dbReference type="InterPro" id="IPR043129">
    <property type="entry name" value="ATPase_NBD"/>
</dbReference>
<evidence type="ECO:0000313" key="2">
    <source>
        <dbReference type="EMBL" id="KAL2917326.1"/>
    </source>
</evidence>
<evidence type="ECO:0000313" key="3">
    <source>
        <dbReference type="Proteomes" id="UP001527925"/>
    </source>
</evidence>
<sequence>MVVFGGDEVSALVLDVGSRLTKAGYAGEDMPKGVFSSLVGTIPASGADMDVDVDAGAGPRAIRQGGDAAAGGAAAAASAPAAKPRRFVGDTEIFRWREGLELRSPLEDGVVSDWDALEALWDHVYARALRAEPTEHPLLFCEPSWNPREKREKLCELAFEKYQVPAFYLGRSAVLSAFAAGKPSALVVDSGAAFTSVVPVYDGYVLKKAIRRAPLGGDFVSDQIRMTLENLGVELVPQFMVASKMPVDPQAPPSFVRAERPNTTKSFTEFGMEQLLQEFKETIVQIAESRFDEKSYRKRPQRSFEFPNGFNRPFGLDRFKCVEGLFNPQYALTRPGAEPIQTTITRLIAECTGECDFDLRSTMINNIVLTGGNSLLPGFADRLYTELHLALPGARVKVHAAGGPLERRFGPWIGGSILASLGSFHQLWISKQQYEEMGPSVEKRIH</sequence>
<comment type="similarity">
    <text evidence="1">Belongs to the actin family.</text>
</comment>
<name>A0ABR4ND08_9FUNG</name>
<dbReference type="SUPFAM" id="SSF53067">
    <property type="entry name" value="Actin-like ATPase domain"/>
    <property type="match status" value="2"/>
</dbReference>
<dbReference type="EMBL" id="JADGIZ020000011">
    <property type="protein sequence ID" value="KAL2917326.1"/>
    <property type="molecule type" value="Genomic_DNA"/>
</dbReference>
<organism evidence="2 3">
    <name type="scientific">Polyrhizophydium stewartii</name>
    <dbReference type="NCBI Taxonomy" id="2732419"/>
    <lineage>
        <taxon>Eukaryota</taxon>
        <taxon>Fungi</taxon>
        <taxon>Fungi incertae sedis</taxon>
        <taxon>Chytridiomycota</taxon>
        <taxon>Chytridiomycota incertae sedis</taxon>
        <taxon>Chytridiomycetes</taxon>
        <taxon>Rhizophydiales</taxon>
        <taxon>Rhizophydiales incertae sedis</taxon>
        <taxon>Polyrhizophydium</taxon>
    </lineage>
</organism>
<dbReference type="Gene3D" id="3.90.640.10">
    <property type="entry name" value="Actin, Chain A, domain 4"/>
    <property type="match status" value="1"/>
</dbReference>
<gene>
    <name evidence="2" type="primary">ARP4</name>
    <name evidence="2" type="ORF">HK105_202990</name>
</gene>
<keyword evidence="3" id="KW-1185">Reference proteome</keyword>
<dbReference type="SMART" id="SM00268">
    <property type="entry name" value="ACTIN"/>
    <property type="match status" value="1"/>
</dbReference>
<dbReference type="Pfam" id="PF00022">
    <property type="entry name" value="Actin"/>
    <property type="match status" value="1"/>
</dbReference>
<dbReference type="Gene3D" id="3.30.420.40">
    <property type="match status" value="3"/>
</dbReference>
<comment type="caution">
    <text evidence="2">The sequence shown here is derived from an EMBL/GenBank/DDBJ whole genome shotgun (WGS) entry which is preliminary data.</text>
</comment>
<dbReference type="CDD" id="cd13395">
    <property type="entry name" value="ASKHA_NBD_Arp4_ACTL6-like"/>
    <property type="match status" value="1"/>
</dbReference>
<protein>
    <submittedName>
        <fullName evidence="2">Actin-related protein 4</fullName>
    </submittedName>
</protein>
<dbReference type="Proteomes" id="UP001527925">
    <property type="component" value="Unassembled WGS sequence"/>
</dbReference>
<accession>A0ABR4ND08</accession>
<evidence type="ECO:0000256" key="1">
    <source>
        <dbReference type="RuleBase" id="RU000487"/>
    </source>
</evidence>
<reference evidence="2 3" key="1">
    <citation type="submission" date="2023-09" db="EMBL/GenBank/DDBJ databases">
        <title>Pangenome analysis of Batrachochytrium dendrobatidis and related Chytrids.</title>
        <authorList>
            <person name="Yacoub M.N."/>
            <person name="Stajich J.E."/>
            <person name="James T.Y."/>
        </authorList>
    </citation>
    <scope>NUCLEOTIDE SEQUENCE [LARGE SCALE GENOMIC DNA]</scope>
    <source>
        <strain evidence="2 3">JEL0888</strain>
    </source>
</reference>